<sequence length="658" mass="72226">MTTLEEVLDIQTKHNILMAPAENPRVDFKVMAAAATNSTLNINLQNNTKSSNVWAYITGLNVNQNNRVWLLRSDGVTGYMPESPSRDQTPLPADCAISLGGPGSSRTVTIPHIIGGRIWFVPDSKLTFLLNIGGNGPALVEPSAAAPNDPNYFLHWGFAELTFNSWECFANVTYVDFVGSQPVSLALTAENNQTQLVPGLPAGGLDGICRELVNQNNKDRAGWDRLIVKGRQGENLRAVHPTKMMDIQPGLFNGYWRPYVDAVWQKYSNQDLNLNTQVQWGQVKGRVQNSSLVFGNIASIPKPSDKDIFACAGGAFTEWDGPNRQQLGNIIARLSAAFNRSTLLINTNQPDGEKLENYYKDPITNHYCRVVHAAHPDGRGYTFAYDDVAPNDASNVAGTVVSGQPKLLTVSFGNVARVQGFKEKVKLREISRTGGRASQLVGFGRRVRRGLEMESRGEEMSEVAVAFGEKTEEYTDEEENLGTRPVYIVERDAVDLENGMLRKLEAETSWGQRAVSPRLQEQQMLEKILPESVREKIDAILEKMAESPAYNKYARPVLETLGRLLVAILSLSFKTLVSRAVMVLLLVGCSFFLGFFGHGAAGTGAASLMGVEVEKADAPVAVLHAQVQGKEEAVLMVEQTEEKKGEDASVKVKVDEVN</sequence>
<name>A0AAN7B8A6_9PEZI</name>
<dbReference type="Gene3D" id="3.30.920.50">
    <property type="entry name" value="Beta-1,3-glucanase, C-terminal domain"/>
    <property type="match status" value="1"/>
</dbReference>
<dbReference type="InterPro" id="IPR037176">
    <property type="entry name" value="Osmotin/thaumatin-like_sf"/>
</dbReference>
<gene>
    <name evidence="3" type="ORF">QBC37DRAFT_440102</name>
</gene>
<dbReference type="CDD" id="cd09220">
    <property type="entry name" value="GH64-GluB-like"/>
    <property type="match status" value="1"/>
</dbReference>
<dbReference type="PANTHER" id="PTHR38165">
    <property type="match status" value="1"/>
</dbReference>
<dbReference type="Proteomes" id="UP001301769">
    <property type="component" value="Unassembled WGS sequence"/>
</dbReference>
<keyword evidence="4" id="KW-1185">Reference proteome</keyword>
<accession>A0AAN7B8A6</accession>
<organism evidence="3 4">
    <name type="scientific">Rhypophila decipiens</name>
    <dbReference type="NCBI Taxonomy" id="261697"/>
    <lineage>
        <taxon>Eukaryota</taxon>
        <taxon>Fungi</taxon>
        <taxon>Dikarya</taxon>
        <taxon>Ascomycota</taxon>
        <taxon>Pezizomycotina</taxon>
        <taxon>Sordariomycetes</taxon>
        <taxon>Sordariomycetidae</taxon>
        <taxon>Sordariales</taxon>
        <taxon>Naviculisporaceae</taxon>
        <taxon>Rhypophila</taxon>
    </lineage>
</organism>
<dbReference type="EMBL" id="MU858092">
    <property type="protein sequence ID" value="KAK4214538.1"/>
    <property type="molecule type" value="Genomic_DNA"/>
</dbReference>
<evidence type="ECO:0000259" key="2">
    <source>
        <dbReference type="PROSITE" id="PS52006"/>
    </source>
</evidence>
<dbReference type="PANTHER" id="PTHR38165:SF1">
    <property type="entry name" value="GLUCANASE B"/>
    <property type="match status" value="1"/>
</dbReference>
<dbReference type="Gene3D" id="2.60.110.10">
    <property type="entry name" value="Thaumatin"/>
    <property type="match status" value="1"/>
</dbReference>
<protein>
    <recommendedName>
        <fullName evidence="2">GH64 domain-containing protein</fullName>
    </recommendedName>
</protein>
<keyword evidence="1" id="KW-0812">Transmembrane</keyword>
<dbReference type="Pfam" id="PF16483">
    <property type="entry name" value="Glyco_hydro_64"/>
    <property type="match status" value="1"/>
</dbReference>
<dbReference type="InterPro" id="IPR037398">
    <property type="entry name" value="Glyco_hydro_64_fam"/>
</dbReference>
<comment type="caution">
    <text evidence="3">The sequence shown here is derived from an EMBL/GenBank/DDBJ whole genome shotgun (WGS) entry which is preliminary data.</text>
</comment>
<evidence type="ECO:0000256" key="1">
    <source>
        <dbReference type="SAM" id="Phobius"/>
    </source>
</evidence>
<proteinExistence type="predicted"/>
<feature type="transmembrane region" description="Helical" evidence="1">
    <location>
        <begin position="580"/>
        <end position="601"/>
    </location>
</feature>
<reference evidence="3" key="2">
    <citation type="submission" date="2023-05" db="EMBL/GenBank/DDBJ databases">
        <authorList>
            <consortium name="Lawrence Berkeley National Laboratory"/>
            <person name="Steindorff A."/>
            <person name="Hensen N."/>
            <person name="Bonometti L."/>
            <person name="Westerberg I."/>
            <person name="Brannstrom I.O."/>
            <person name="Guillou S."/>
            <person name="Cros-Aarteil S."/>
            <person name="Calhoun S."/>
            <person name="Haridas S."/>
            <person name="Kuo A."/>
            <person name="Mondo S."/>
            <person name="Pangilinan J."/>
            <person name="Riley R."/>
            <person name="Labutti K."/>
            <person name="Andreopoulos B."/>
            <person name="Lipzen A."/>
            <person name="Chen C."/>
            <person name="Yanf M."/>
            <person name="Daum C."/>
            <person name="Ng V."/>
            <person name="Clum A."/>
            <person name="Ohm R."/>
            <person name="Martin F."/>
            <person name="Silar P."/>
            <person name="Natvig D."/>
            <person name="Lalanne C."/>
            <person name="Gautier V."/>
            <person name="Ament-Velasquez S.L."/>
            <person name="Kruys A."/>
            <person name="Hutchinson M.I."/>
            <person name="Powell A.J."/>
            <person name="Barry K."/>
            <person name="Miller A.N."/>
            <person name="Grigoriev I.V."/>
            <person name="Debuchy R."/>
            <person name="Gladieux P."/>
            <person name="Thoren M.H."/>
            <person name="Johannesson H."/>
        </authorList>
    </citation>
    <scope>NUCLEOTIDE SEQUENCE</scope>
    <source>
        <strain evidence="3">PSN293</strain>
    </source>
</reference>
<dbReference type="AlphaFoldDB" id="A0AAN7B8A6"/>
<evidence type="ECO:0000313" key="4">
    <source>
        <dbReference type="Proteomes" id="UP001301769"/>
    </source>
</evidence>
<dbReference type="InterPro" id="IPR032477">
    <property type="entry name" value="Glyco_hydro_64"/>
</dbReference>
<reference evidence="3" key="1">
    <citation type="journal article" date="2023" name="Mol. Phylogenet. Evol.">
        <title>Genome-scale phylogeny and comparative genomics of the fungal order Sordariales.</title>
        <authorList>
            <person name="Hensen N."/>
            <person name="Bonometti L."/>
            <person name="Westerberg I."/>
            <person name="Brannstrom I.O."/>
            <person name="Guillou S."/>
            <person name="Cros-Aarteil S."/>
            <person name="Calhoun S."/>
            <person name="Haridas S."/>
            <person name="Kuo A."/>
            <person name="Mondo S."/>
            <person name="Pangilinan J."/>
            <person name="Riley R."/>
            <person name="LaButti K."/>
            <person name="Andreopoulos B."/>
            <person name="Lipzen A."/>
            <person name="Chen C."/>
            <person name="Yan M."/>
            <person name="Daum C."/>
            <person name="Ng V."/>
            <person name="Clum A."/>
            <person name="Steindorff A."/>
            <person name="Ohm R.A."/>
            <person name="Martin F."/>
            <person name="Silar P."/>
            <person name="Natvig D.O."/>
            <person name="Lalanne C."/>
            <person name="Gautier V."/>
            <person name="Ament-Velasquez S.L."/>
            <person name="Kruys A."/>
            <person name="Hutchinson M.I."/>
            <person name="Powell A.J."/>
            <person name="Barry K."/>
            <person name="Miller A.N."/>
            <person name="Grigoriev I.V."/>
            <person name="Debuchy R."/>
            <person name="Gladieux P."/>
            <person name="Hiltunen Thoren M."/>
            <person name="Johannesson H."/>
        </authorList>
    </citation>
    <scope>NUCLEOTIDE SEQUENCE</scope>
    <source>
        <strain evidence="3">PSN293</strain>
    </source>
</reference>
<evidence type="ECO:0000313" key="3">
    <source>
        <dbReference type="EMBL" id="KAK4214538.1"/>
    </source>
</evidence>
<keyword evidence="1" id="KW-0472">Membrane</keyword>
<keyword evidence="1" id="KW-1133">Transmembrane helix</keyword>
<dbReference type="PROSITE" id="PS52006">
    <property type="entry name" value="GH64"/>
    <property type="match status" value="1"/>
</dbReference>
<dbReference type="InterPro" id="IPR042517">
    <property type="entry name" value="Glyco_hydro_64_N_2"/>
</dbReference>
<feature type="domain" description="GH64" evidence="2">
    <location>
        <begin position="37"/>
        <end position="399"/>
    </location>
</feature>